<feature type="transmembrane region" description="Helical" evidence="1">
    <location>
        <begin position="96"/>
        <end position="115"/>
    </location>
</feature>
<dbReference type="KEGG" id="srt:Srot_0917"/>
<evidence type="ECO:0000313" key="2">
    <source>
        <dbReference type="EMBL" id="ADG97393.1"/>
    </source>
</evidence>
<evidence type="ECO:0000313" key="3">
    <source>
        <dbReference type="Proteomes" id="UP000002247"/>
    </source>
</evidence>
<feature type="transmembrane region" description="Helical" evidence="1">
    <location>
        <begin position="48"/>
        <end position="68"/>
    </location>
</feature>
<dbReference type="HOGENOM" id="CLU_1401590_0_0_11"/>
<feature type="transmembrane region" description="Helical" evidence="1">
    <location>
        <begin position="161"/>
        <end position="179"/>
    </location>
</feature>
<feature type="transmembrane region" description="Helical" evidence="1">
    <location>
        <begin position="16"/>
        <end position="36"/>
    </location>
</feature>
<dbReference type="OrthoDB" id="10006702at2"/>
<keyword evidence="3" id="KW-1185">Reference proteome</keyword>
<feature type="transmembrane region" description="Helical" evidence="1">
    <location>
        <begin position="127"/>
        <end position="149"/>
    </location>
</feature>
<keyword evidence="1" id="KW-0472">Membrane</keyword>
<keyword evidence="1" id="KW-1133">Transmembrane helix</keyword>
<gene>
    <name evidence="2" type="ordered locus">Srot_0917</name>
</gene>
<keyword evidence="1" id="KW-0812">Transmembrane</keyword>
<name>D6ZEB3_SEGRD</name>
<sequence>MNQADQVDLWSTVSKMLAVLTIGHTSVMLVSKLFGLSESKIPKLVSKLVECGAMMALVTASALLVSTFTRSDGKVSDEDAVLLRSTSYTISQALKLYYVCAGLAFVTFALLYLCFRLAKNGPGTSKLGAAWFSGMIGVAFTALPASYMITMACPGVPERETYSWAGLLGIVLPLPIMATSRILTWRKQRPEVEE</sequence>
<dbReference type="EMBL" id="CP001958">
    <property type="protein sequence ID" value="ADG97393.1"/>
    <property type="molecule type" value="Genomic_DNA"/>
</dbReference>
<evidence type="ECO:0000256" key="1">
    <source>
        <dbReference type="SAM" id="Phobius"/>
    </source>
</evidence>
<dbReference type="AlphaFoldDB" id="D6ZEB3"/>
<proteinExistence type="predicted"/>
<organism evidence="2 3">
    <name type="scientific">Segniliparus rotundus (strain ATCC BAA-972 / CDC 1076 / CIP 108378 / DSM 44985 / JCM 13578)</name>
    <dbReference type="NCBI Taxonomy" id="640132"/>
    <lineage>
        <taxon>Bacteria</taxon>
        <taxon>Bacillati</taxon>
        <taxon>Actinomycetota</taxon>
        <taxon>Actinomycetes</taxon>
        <taxon>Mycobacteriales</taxon>
        <taxon>Segniliparaceae</taxon>
        <taxon>Segniliparus</taxon>
    </lineage>
</organism>
<accession>D6ZEB3</accession>
<dbReference type="Proteomes" id="UP000002247">
    <property type="component" value="Chromosome"/>
</dbReference>
<reference evidence="2 3" key="1">
    <citation type="journal article" date="2010" name="Stand. Genomic Sci.">
        <title>Complete genome sequence of Segniliparus rotundus type strain (CDC 1076).</title>
        <authorList>
            <person name="Sikorski J."/>
            <person name="Lapidus A."/>
            <person name="Copeland A."/>
            <person name="Misra M."/>
            <person name="Glavina Del Rio T."/>
            <person name="Nolan M."/>
            <person name="Lucas S."/>
            <person name="Chen F."/>
            <person name="Tice H."/>
            <person name="Cheng J.F."/>
            <person name="Jando M."/>
            <person name="Schneider S."/>
            <person name="Bruce D."/>
            <person name="Goodwin L."/>
            <person name="Pitluck S."/>
            <person name="Liolios K."/>
            <person name="Mikhailova N."/>
            <person name="Pati A."/>
            <person name="Ivanova N."/>
            <person name="Mavromatis K."/>
            <person name="Chen A."/>
            <person name="Palaniappan K."/>
            <person name="Chertkov O."/>
            <person name="Land M."/>
            <person name="Hauser L."/>
            <person name="Chang Y.J."/>
            <person name="Jeffries C.D."/>
            <person name="Brettin T."/>
            <person name="Detter J.C."/>
            <person name="Han C."/>
            <person name="Rohde M."/>
            <person name="Goker M."/>
            <person name="Bristow J."/>
            <person name="Eisen J.A."/>
            <person name="Markowitz V."/>
            <person name="Hugenholtz P."/>
            <person name="Kyrpides N.C."/>
            <person name="Klenk H.P."/>
        </authorList>
    </citation>
    <scope>NUCLEOTIDE SEQUENCE [LARGE SCALE GENOMIC DNA]</scope>
    <source>
        <strain evidence="3">ATCC BAA-972 / CDC 1076 / CIP 108378 / DSM 44985 / JCM 13578</strain>
    </source>
</reference>
<dbReference type="RefSeq" id="WP_013137849.1">
    <property type="nucleotide sequence ID" value="NC_014168.1"/>
</dbReference>
<protein>
    <submittedName>
        <fullName evidence="2">Uncharacterized protein</fullName>
    </submittedName>
</protein>